<dbReference type="RefSeq" id="WP_341372806.1">
    <property type="nucleotide sequence ID" value="NZ_JBBUTF010000003.1"/>
</dbReference>
<keyword evidence="2" id="KW-0812">Transmembrane</keyword>
<evidence type="ECO:0008006" key="5">
    <source>
        <dbReference type="Google" id="ProtNLM"/>
    </source>
</evidence>
<reference evidence="3 4" key="1">
    <citation type="submission" date="2024-04" db="EMBL/GenBank/DDBJ databases">
        <title>Novel species of the genus Ideonella isolated from streams.</title>
        <authorList>
            <person name="Lu H."/>
        </authorList>
    </citation>
    <scope>NUCLEOTIDE SEQUENCE [LARGE SCALE GENOMIC DNA]</scope>
    <source>
        <strain evidence="3 4">BYS139W</strain>
    </source>
</reference>
<evidence type="ECO:0000256" key="1">
    <source>
        <dbReference type="SAM" id="MobiDB-lite"/>
    </source>
</evidence>
<gene>
    <name evidence="3" type="ORF">AACH11_03490</name>
</gene>
<feature type="transmembrane region" description="Helical" evidence="2">
    <location>
        <begin position="75"/>
        <end position="96"/>
    </location>
</feature>
<evidence type="ECO:0000313" key="4">
    <source>
        <dbReference type="Proteomes" id="UP001368500"/>
    </source>
</evidence>
<name>A0ABU9B639_9BURK</name>
<evidence type="ECO:0000256" key="2">
    <source>
        <dbReference type="SAM" id="Phobius"/>
    </source>
</evidence>
<keyword evidence="2" id="KW-0472">Membrane</keyword>
<organism evidence="3 4">
    <name type="scientific">Pseudaquabacterium rugosum</name>
    <dbReference type="NCBI Taxonomy" id="2984194"/>
    <lineage>
        <taxon>Bacteria</taxon>
        <taxon>Pseudomonadati</taxon>
        <taxon>Pseudomonadota</taxon>
        <taxon>Betaproteobacteria</taxon>
        <taxon>Burkholderiales</taxon>
        <taxon>Sphaerotilaceae</taxon>
        <taxon>Pseudaquabacterium</taxon>
    </lineage>
</organism>
<evidence type="ECO:0000313" key="3">
    <source>
        <dbReference type="EMBL" id="MEK8025023.1"/>
    </source>
</evidence>
<feature type="transmembrane region" description="Helical" evidence="2">
    <location>
        <begin position="102"/>
        <end position="120"/>
    </location>
</feature>
<keyword evidence="2" id="KW-1133">Transmembrane helix</keyword>
<sequence length="124" mass="13830">MANKQTRVESRKGDSHVALTQHESDAPIVPVAQLERLHAFRPDLVDWVARQTEIEAAERRARDKRVDYMILAERMFGKICVVAISAFCVYIAYRLAMSGHEWPAVAIGTTAAVGLATALLRPTR</sequence>
<comment type="caution">
    <text evidence="3">The sequence shown here is derived from an EMBL/GenBank/DDBJ whole genome shotgun (WGS) entry which is preliminary data.</text>
</comment>
<keyword evidence="4" id="KW-1185">Reference proteome</keyword>
<accession>A0ABU9B639</accession>
<dbReference type="Proteomes" id="UP001368500">
    <property type="component" value="Unassembled WGS sequence"/>
</dbReference>
<feature type="region of interest" description="Disordered" evidence="1">
    <location>
        <begin position="1"/>
        <end position="20"/>
    </location>
</feature>
<feature type="compositionally biased region" description="Basic and acidic residues" evidence="1">
    <location>
        <begin position="1"/>
        <end position="15"/>
    </location>
</feature>
<protein>
    <recommendedName>
        <fullName evidence="5">DUF2335 domain-containing protein</fullName>
    </recommendedName>
</protein>
<dbReference type="EMBL" id="JBBUTF010000003">
    <property type="protein sequence ID" value="MEK8025023.1"/>
    <property type="molecule type" value="Genomic_DNA"/>
</dbReference>
<proteinExistence type="predicted"/>